<name>A0A3Q9KUQ3_STRGD</name>
<dbReference type="AlphaFoldDB" id="A0A3Q9KUQ3"/>
<reference evidence="3 5" key="1">
    <citation type="submission" date="2018-04" db="EMBL/GenBank/DDBJ databases">
        <title>Complete genome sequences of Streptomyces griseoviridis K61 and characterization of antagonistic properties of biological control agents.</title>
        <authorList>
            <person name="Mariita R.M."/>
            <person name="Sello J.K."/>
        </authorList>
    </citation>
    <scope>NUCLEOTIDE SEQUENCE [LARGE SCALE GENOMIC DNA]</scope>
    <source>
        <strain evidence="3 5">K61</strain>
    </source>
</reference>
<reference evidence="2 4" key="2">
    <citation type="submission" date="2018-12" db="EMBL/GenBank/DDBJ databases">
        <title>Streptomyces griseoviridis F1-27 complete genome.</title>
        <authorList>
            <person name="Mariita R.M."/>
            <person name="Sello J.K."/>
        </authorList>
    </citation>
    <scope>NUCLEOTIDE SEQUENCE [LARGE SCALE GENOMIC DNA]</scope>
    <source>
        <strain evidence="2 4">F1-27</strain>
    </source>
</reference>
<evidence type="ECO:0000313" key="5">
    <source>
        <dbReference type="Proteomes" id="UP000501753"/>
    </source>
</evidence>
<keyword evidence="1" id="KW-0472">Membrane</keyword>
<dbReference type="Proteomes" id="UP000501753">
    <property type="component" value="Chromosome"/>
</dbReference>
<organism evidence="2 4">
    <name type="scientific">Streptomyces griseoviridis</name>
    <dbReference type="NCBI Taxonomy" id="45398"/>
    <lineage>
        <taxon>Bacteria</taxon>
        <taxon>Bacillati</taxon>
        <taxon>Actinomycetota</taxon>
        <taxon>Actinomycetes</taxon>
        <taxon>Kitasatosporales</taxon>
        <taxon>Streptomycetaceae</taxon>
        <taxon>Streptomyces</taxon>
    </lineage>
</organism>
<evidence type="ECO:0000256" key="1">
    <source>
        <dbReference type="SAM" id="Phobius"/>
    </source>
</evidence>
<evidence type="ECO:0000313" key="2">
    <source>
        <dbReference type="EMBL" id="AZS86472.1"/>
    </source>
</evidence>
<evidence type="ECO:0000313" key="4">
    <source>
        <dbReference type="Proteomes" id="UP000271291"/>
    </source>
</evidence>
<sequence length="499" mass="53686">MATEAAALVEPTYGNWRRPRRPGLGSLGLLGTVTVFGGLVITLLVSLISLIAAITVLIPLAMFLLPLAIRTQDGRNIYQLMALRVGWFQRKAKGSTTYVSGPLSQRPGGRFRPPGLLSRVTVTEGRDAYDQPFGVLHHRSRNLYTIVLTCEPDGGSLVDPDQVDTWVASWGGWLARLSHEPGLRGAAVIIETAPDTGSRLANEVLPRIQDNAPEAAKAVMREVVDRYPAASSEMHTYISLTYGTPPGQKRRIEDVITDLAIRLPGLLSGLVSAGGGPAFALSAERIAEVVRVAYDPDVAGDVLEARARYGSTGLAWEDAGPTATVEKVNSYQHDSGVSRTWMLTLAPRGTVRSSVLRGLLEASPGTRRKRVALLYRPIDPATSARIVEADRRAAQFMATSRRGMVQARAATEVRAAEQTAVEEATGAGLVEFSLMVTVTVDSDSELADASVAVRNLLASARLLMRPADRMQAAAFSCTLPAGILPWEHTLVPRELKEAL</sequence>
<keyword evidence="1" id="KW-0812">Transmembrane</keyword>
<dbReference type="InterPro" id="IPR049978">
    <property type="entry name" value="SCO6880-like"/>
</dbReference>
<dbReference type="EMBL" id="CP029078">
    <property type="protein sequence ID" value="QCN86664.1"/>
    <property type="molecule type" value="Genomic_DNA"/>
</dbReference>
<evidence type="ECO:0008006" key="6">
    <source>
        <dbReference type="Google" id="ProtNLM"/>
    </source>
</evidence>
<dbReference type="NCBIfam" id="NF042935">
    <property type="entry name" value="SCO6880_fam"/>
    <property type="match status" value="1"/>
</dbReference>
<accession>A0A3Q9KUQ3</accession>
<dbReference type="EMBL" id="CP034687">
    <property type="protein sequence ID" value="AZS86472.1"/>
    <property type="molecule type" value="Genomic_DNA"/>
</dbReference>
<dbReference type="OrthoDB" id="4505949at2"/>
<keyword evidence="1" id="KW-1133">Transmembrane helix</keyword>
<evidence type="ECO:0000313" key="3">
    <source>
        <dbReference type="EMBL" id="QCN86664.1"/>
    </source>
</evidence>
<feature type="transmembrane region" description="Helical" evidence="1">
    <location>
        <begin position="50"/>
        <end position="69"/>
    </location>
</feature>
<protein>
    <recommendedName>
        <fullName evidence="6">Integral membrane protein</fullName>
    </recommendedName>
</protein>
<keyword evidence="5" id="KW-1185">Reference proteome</keyword>
<dbReference type="Proteomes" id="UP000271291">
    <property type="component" value="Chromosome"/>
</dbReference>
<gene>
    <name evidence="3" type="ORF">DDJ31_18150</name>
    <name evidence="2" type="ORF">ELQ87_21125</name>
</gene>
<dbReference type="KEGG" id="sgd:ELQ87_21125"/>
<feature type="transmembrane region" description="Helical" evidence="1">
    <location>
        <begin position="24"/>
        <end position="44"/>
    </location>
</feature>
<dbReference type="RefSeq" id="WP_127179285.1">
    <property type="nucleotide sequence ID" value="NZ_CP029078.1"/>
</dbReference>
<proteinExistence type="predicted"/>